<dbReference type="InterPro" id="IPR052721">
    <property type="entry name" value="ET_Amicyanin"/>
</dbReference>
<dbReference type="Pfam" id="PF00127">
    <property type="entry name" value="Copper-bind"/>
    <property type="match status" value="1"/>
</dbReference>
<proteinExistence type="predicted"/>
<gene>
    <name evidence="4" type="ORF">ACM44_09845</name>
</gene>
<evidence type="ECO:0000313" key="5">
    <source>
        <dbReference type="Proteomes" id="UP000035900"/>
    </source>
</evidence>
<dbReference type="PANTHER" id="PTHR36507:SF1">
    <property type="entry name" value="BLL1555 PROTEIN"/>
    <property type="match status" value="1"/>
</dbReference>
<organism evidence="4 5">
    <name type="scientific">Chryseobacterium koreense CCUG 49689</name>
    <dbReference type="NCBI Taxonomy" id="1304281"/>
    <lineage>
        <taxon>Bacteria</taxon>
        <taxon>Pseudomonadati</taxon>
        <taxon>Bacteroidota</taxon>
        <taxon>Flavobacteriia</taxon>
        <taxon>Flavobacteriales</taxon>
        <taxon>Weeksellaceae</taxon>
        <taxon>Chryseobacterium group</taxon>
        <taxon>Chryseobacterium</taxon>
    </lineage>
</organism>
<dbReference type="AlphaFoldDB" id="A0A0J7IYW5"/>
<dbReference type="STRING" id="1304281.ACM44_09845"/>
<keyword evidence="2" id="KW-0186">Copper</keyword>
<feature type="domain" description="Blue (type 1) copper" evidence="3">
    <location>
        <begin position="20"/>
        <end position="92"/>
    </location>
</feature>
<dbReference type="PANTHER" id="PTHR36507">
    <property type="entry name" value="BLL1555 PROTEIN"/>
    <property type="match status" value="1"/>
</dbReference>
<evidence type="ECO:0000256" key="2">
    <source>
        <dbReference type="ARBA" id="ARBA00023008"/>
    </source>
</evidence>
<sequence>MENPAPTATKTVAKVDTVLIRQMKFNPQELHVDKGATVVFVNKDVVAHDVTSKDKKTYSDTIKVNHSWTWVANDSMSYKCSIHPTMLGKVLLNP</sequence>
<dbReference type="GO" id="GO:0005507">
    <property type="term" value="F:copper ion binding"/>
    <property type="evidence" value="ECO:0007669"/>
    <property type="project" value="InterPro"/>
</dbReference>
<dbReference type="InterPro" id="IPR000923">
    <property type="entry name" value="BlueCu_1"/>
</dbReference>
<keyword evidence="1" id="KW-0479">Metal-binding</keyword>
<name>A0A0J7IYW5_9FLAO</name>
<comment type="caution">
    <text evidence="4">The sequence shown here is derived from an EMBL/GenBank/DDBJ whole genome shotgun (WGS) entry which is preliminary data.</text>
</comment>
<evidence type="ECO:0000313" key="4">
    <source>
        <dbReference type="EMBL" id="KMQ70994.1"/>
    </source>
</evidence>
<evidence type="ECO:0000259" key="3">
    <source>
        <dbReference type="Pfam" id="PF00127"/>
    </source>
</evidence>
<accession>A0A0J7IYW5</accession>
<dbReference type="GO" id="GO:0009055">
    <property type="term" value="F:electron transfer activity"/>
    <property type="evidence" value="ECO:0007669"/>
    <property type="project" value="InterPro"/>
</dbReference>
<dbReference type="Gene3D" id="2.60.40.420">
    <property type="entry name" value="Cupredoxins - blue copper proteins"/>
    <property type="match status" value="1"/>
</dbReference>
<dbReference type="PATRIC" id="fig|1304281.5.peg.2119"/>
<dbReference type="SUPFAM" id="SSF49503">
    <property type="entry name" value="Cupredoxins"/>
    <property type="match status" value="1"/>
</dbReference>
<dbReference type="EMBL" id="LFNG01000012">
    <property type="protein sequence ID" value="KMQ70994.1"/>
    <property type="molecule type" value="Genomic_DNA"/>
</dbReference>
<dbReference type="InterPro" id="IPR008972">
    <property type="entry name" value="Cupredoxin"/>
</dbReference>
<evidence type="ECO:0000256" key="1">
    <source>
        <dbReference type="ARBA" id="ARBA00022723"/>
    </source>
</evidence>
<protein>
    <recommendedName>
        <fullName evidence="3">Blue (type 1) copper domain-containing protein</fullName>
    </recommendedName>
</protein>
<dbReference type="Proteomes" id="UP000035900">
    <property type="component" value="Unassembled WGS sequence"/>
</dbReference>
<reference evidence="4 5" key="1">
    <citation type="journal article" date="2004" name="Int. J. Syst. Evol. Microbiol.">
        <title>Kaistella koreensis gen. nov., sp. nov., a novel member of the Chryseobacterium-Bergeyella-Riemerella branch.</title>
        <authorList>
            <person name="Kim M.K."/>
            <person name="Im W.T."/>
            <person name="Shin Y.K."/>
            <person name="Lim J.H."/>
            <person name="Kim S.H."/>
            <person name="Lee B.C."/>
            <person name="Park M.Y."/>
            <person name="Lee K.Y."/>
            <person name="Lee S.T."/>
        </authorList>
    </citation>
    <scope>NUCLEOTIDE SEQUENCE [LARGE SCALE GENOMIC DNA]</scope>
    <source>
        <strain evidence="4 5">CCUG 49689</strain>
    </source>
</reference>
<keyword evidence="5" id="KW-1185">Reference proteome</keyword>